<name>A0AAU2VKI1_9ACTN</name>
<dbReference type="EMBL" id="CP108313">
    <property type="protein sequence ID" value="WTW68004.1"/>
    <property type="molecule type" value="Genomic_DNA"/>
</dbReference>
<protein>
    <submittedName>
        <fullName evidence="2">Uncharacterized protein</fullName>
    </submittedName>
</protein>
<dbReference type="AlphaFoldDB" id="A0AAU2VKI1"/>
<proteinExistence type="predicted"/>
<feature type="transmembrane region" description="Helical" evidence="1">
    <location>
        <begin position="292"/>
        <end position="310"/>
    </location>
</feature>
<evidence type="ECO:0000256" key="1">
    <source>
        <dbReference type="SAM" id="Phobius"/>
    </source>
</evidence>
<keyword evidence="1" id="KW-0812">Transmembrane</keyword>
<keyword evidence="1" id="KW-0472">Membrane</keyword>
<evidence type="ECO:0000313" key="2">
    <source>
        <dbReference type="EMBL" id="WTW68004.1"/>
    </source>
</evidence>
<sequence>MRTLSAPGTGTLTDRYVAEVVRRIPAGRRGDVAEELSATIADTVEARGPDDPAAAEREVLTEMGDPIRLAAGYADRPLTLIGPGLYPAYVRLLTVLLLAVLPAVTAVGAVLDVVDGRGAASVIGGAAGTVLSLGAQLIAWLTAAFALAERSGRRPGAPGRAVWTPDDLPESRAPGRRGALAYAGTAWHALLIALIVWQHTAQPYRTGEGVHLDVLDPGLWSSWIWPVLAGLAGLVALDVIRAVRAPTRALAVWNIAAEAAFTLPLAWILYRREFFDPDFLADFNGGWHTPDSFYTVLVLLVLVGGARGVMRRLAEARA</sequence>
<accession>A0AAU2VKI1</accession>
<feature type="transmembrane region" description="Helical" evidence="1">
    <location>
        <begin position="179"/>
        <end position="200"/>
    </location>
</feature>
<organism evidence="2">
    <name type="scientific">Streptomyces sp. NBC_00008</name>
    <dbReference type="NCBI Taxonomy" id="2903610"/>
    <lineage>
        <taxon>Bacteria</taxon>
        <taxon>Bacillati</taxon>
        <taxon>Actinomycetota</taxon>
        <taxon>Actinomycetes</taxon>
        <taxon>Kitasatosporales</taxon>
        <taxon>Streptomycetaceae</taxon>
        <taxon>Streptomyces</taxon>
    </lineage>
</organism>
<feature type="transmembrane region" description="Helical" evidence="1">
    <location>
        <begin position="220"/>
        <end position="240"/>
    </location>
</feature>
<feature type="transmembrane region" description="Helical" evidence="1">
    <location>
        <begin position="123"/>
        <end position="148"/>
    </location>
</feature>
<dbReference type="Pfam" id="PF22564">
    <property type="entry name" value="HAAS"/>
    <property type="match status" value="1"/>
</dbReference>
<keyword evidence="1" id="KW-1133">Transmembrane helix</keyword>
<reference evidence="2" key="1">
    <citation type="submission" date="2022-10" db="EMBL/GenBank/DDBJ databases">
        <title>The complete genomes of actinobacterial strains from the NBC collection.</title>
        <authorList>
            <person name="Joergensen T.S."/>
            <person name="Alvarez Arevalo M."/>
            <person name="Sterndorff E.B."/>
            <person name="Faurdal D."/>
            <person name="Vuksanovic O."/>
            <person name="Mourched A.-S."/>
            <person name="Charusanti P."/>
            <person name="Shaw S."/>
            <person name="Blin K."/>
            <person name="Weber T."/>
        </authorList>
    </citation>
    <scope>NUCLEOTIDE SEQUENCE</scope>
    <source>
        <strain evidence="2">NBC_00008</strain>
    </source>
</reference>
<feature type="transmembrane region" description="Helical" evidence="1">
    <location>
        <begin position="88"/>
        <end position="111"/>
    </location>
</feature>
<feature type="transmembrane region" description="Helical" evidence="1">
    <location>
        <begin position="252"/>
        <end position="270"/>
    </location>
</feature>
<gene>
    <name evidence="2" type="ORF">OG398_06840</name>
</gene>